<keyword evidence="2" id="KW-0808">Transferase</keyword>
<dbReference type="RefSeq" id="WP_012200151.1">
    <property type="nucleotide sequence ID" value="NC_010001.1"/>
</dbReference>
<protein>
    <submittedName>
        <fullName evidence="2">GCN5-related N-acetyltransferase</fullName>
    </submittedName>
</protein>
<evidence type="ECO:0000313" key="3">
    <source>
        <dbReference type="Proteomes" id="UP000000370"/>
    </source>
</evidence>
<reference evidence="3" key="1">
    <citation type="submission" date="2007-11" db="EMBL/GenBank/DDBJ databases">
        <title>Complete genome sequence of Clostridium phytofermentans ISDg.</title>
        <authorList>
            <person name="Leschine S.B."/>
            <person name="Warnick T.A."/>
            <person name="Blanchard J.L."/>
            <person name="Schnell D.J."/>
            <person name="Petit E.L."/>
            <person name="LaTouf W.G."/>
            <person name="Copeland A."/>
            <person name="Lucas S."/>
            <person name="Lapidus A."/>
            <person name="Barry K."/>
            <person name="Glavina del Rio T."/>
            <person name="Dalin E."/>
            <person name="Tice H."/>
            <person name="Pitluck S."/>
            <person name="Kiss H."/>
            <person name="Brettin T."/>
            <person name="Bruce D."/>
            <person name="Detter J.C."/>
            <person name="Han C."/>
            <person name="Kuske C."/>
            <person name="Schmutz J."/>
            <person name="Larimer F."/>
            <person name="Land M."/>
            <person name="Hauser L."/>
            <person name="Kyrpides N."/>
            <person name="Kim E.A."/>
            <person name="Richardson P."/>
        </authorList>
    </citation>
    <scope>NUCLEOTIDE SEQUENCE [LARGE SCALE GENOMIC DNA]</scope>
    <source>
        <strain evidence="3">ATCC 700394 / DSM 18823 / ISDg</strain>
    </source>
</reference>
<dbReference type="Gene3D" id="3.40.630.30">
    <property type="match status" value="1"/>
</dbReference>
<dbReference type="OrthoDB" id="119498at2"/>
<dbReference type="Proteomes" id="UP000000370">
    <property type="component" value="Chromosome"/>
</dbReference>
<dbReference type="Pfam" id="PF00583">
    <property type="entry name" value="Acetyltransf_1"/>
    <property type="match status" value="1"/>
</dbReference>
<dbReference type="HOGENOM" id="CLU_1413013_0_0_9"/>
<organism evidence="2 3">
    <name type="scientific">Lachnoclostridium phytofermentans (strain ATCC 700394 / DSM 18823 / ISDg)</name>
    <name type="common">Clostridium phytofermentans</name>
    <dbReference type="NCBI Taxonomy" id="357809"/>
    <lineage>
        <taxon>Bacteria</taxon>
        <taxon>Bacillati</taxon>
        <taxon>Bacillota</taxon>
        <taxon>Clostridia</taxon>
        <taxon>Lachnospirales</taxon>
        <taxon>Lachnospiraceae</taxon>
    </lineage>
</organism>
<dbReference type="SUPFAM" id="SSF55729">
    <property type="entry name" value="Acyl-CoA N-acyltransferases (Nat)"/>
    <property type="match status" value="1"/>
</dbReference>
<dbReference type="KEGG" id="cpy:Cphy_2131"/>
<dbReference type="InterPro" id="IPR000182">
    <property type="entry name" value="GNAT_dom"/>
</dbReference>
<dbReference type="AlphaFoldDB" id="A9KJ85"/>
<keyword evidence="3" id="KW-1185">Reference proteome</keyword>
<evidence type="ECO:0000259" key="1">
    <source>
        <dbReference type="Pfam" id="PF00583"/>
    </source>
</evidence>
<evidence type="ECO:0000313" key="2">
    <source>
        <dbReference type="EMBL" id="ABX42497.1"/>
    </source>
</evidence>
<proteinExistence type="predicted"/>
<gene>
    <name evidence="2" type="ordered locus">Cphy_2131</name>
</gene>
<dbReference type="GO" id="GO:0016747">
    <property type="term" value="F:acyltransferase activity, transferring groups other than amino-acyl groups"/>
    <property type="evidence" value="ECO:0007669"/>
    <property type="project" value="InterPro"/>
</dbReference>
<dbReference type="EMBL" id="CP000885">
    <property type="protein sequence ID" value="ABX42497.1"/>
    <property type="molecule type" value="Genomic_DNA"/>
</dbReference>
<name>A9KJ85_LACP7</name>
<sequence>MKFKRDYYKPENERALCDFFEQMNNDSNCNTSRIVWELLRNAPYFEMFQLDKIGLWYEDNNLVASLQLLSPWPGSVIVDNRSDIENLLLDIIHYAEETFCGLKENKKHLVFYVDEKEDNLRTQTGLLEPMVTAKEYRKSGLGKACVYNSIKILQSYGCKKVFVDPDEEPYNYYCKIGFEGMDYTQCYEKVFE</sequence>
<accession>A9KJ85</accession>
<feature type="domain" description="N-acetyltransferase" evidence="1">
    <location>
        <begin position="92"/>
        <end position="178"/>
    </location>
</feature>
<dbReference type="InterPro" id="IPR016181">
    <property type="entry name" value="Acyl_CoA_acyltransferase"/>
</dbReference>